<name>A0A931AYA8_9ENTE</name>
<evidence type="ECO:0000313" key="2">
    <source>
        <dbReference type="EMBL" id="MBF8807564.1"/>
    </source>
</evidence>
<feature type="compositionally biased region" description="Basic and acidic residues" evidence="1">
    <location>
        <begin position="1"/>
        <end position="68"/>
    </location>
</feature>
<dbReference type="AlphaFoldDB" id="A0A931AYA8"/>
<evidence type="ECO:0000256" key="1">
    <source>
        <dbReference type="SAM" id="MobiDB-lite"/>
    </source>
</evidence>
<protein>
    <submittedName>
        <fullName evidence="2">Uncharacterized protein</fullName>
    </submittedName>
</protein>
<reference evidence="2" key="1">
    <citation type="submission" date="2020-09" db="EMBL/GenBank/DDBJ databases">
        <title>Genomic insights into the novelty and pathogenicity of a unique biofilm-forming Enterococcus sp. bacteria (Enterococcus lacertideformus) identified in reptiles.</title>
        <authorList>
            <person name="Agius J.E."/>
            <person name="Phalen D.N."/>
            <person name="Rose K."/>
            <person name="Eden J.-S."/>
        </authorList>
    </citation>
    <scope>NUCLEOTIDE SEQUENCE</scope>
    <source>
        <strain evidence="2">PHRS 0518</strain>
    </source>
</reference>
<comment type="caution">
    <text evidence="2">The sequence shown here is derived from an EMBL/GenBank/DDBJ whole genome shotgun (WGS) entry which is preliminary data.</text>
</comment>
<dbReference type="Proteomes" id="UP000637757">
    <property type="component" value="Unassembled WGS sequence"/>
</dbReference>
<feature type="region of interest" description="Disordered" evidence="1">
    <location>
        <begin position="1"/>
        <end position="69"/>
    </location>
</feature>
<dbReference type="EMBL" id="JADAKE010000009">
    <property type="protein sequence ID" value="MBF8807564.1"/>
    <property type="molecule type" value="Genomic_DNA"/>
</dbReference>
<gene>
    <name evidence="2" type="ORF">IC227_03215</name>
</gene>
<proteinExistence type="predicted"/>
<accession>A0A931AYA8</accession>
<organism evidence="2 3">
    <name type="scientific">Enterococcus lacertideformus</name>
    <dbReference type="NCBI Taxonomy" id="2771493"/>
    <lineage>
        <taxon>Bacteria</taxon>
        <taxon>Bacillati</taxon>
        <taxon>Bacillota</taxon>
        <taxon>Bacilli</taxon>
        <taxon>Lactobacillales</taxon>
        <taxon>Enterococcaceae</taxon>
        <taxon>Enterococcus</taxon>
    </lineage>
</organism>
<evidence type="ECO:0000313" key="3">
    <source>
        <dbReference type="Proteomes" id="UP000637757"/>
    </source>
</evidence>
<keyword evidence="3" id="KW-1185">Reference proteome</keyword>
<sequence length="160" mass="18166">MKWCAEDALSKEAQSPEKRPESEDKAVLSEKVQLAEKQPESEDKTVLSEKAQSPEKQPKSKAVEEPKTDVQTNILTETLFKKQEIEHDSAIVCLNSPSNRTANKTYRTFETIKANEQPAKEVPATSEDFQRFSERKKVGMKQATQVPNSVKEKITIFERV</sequence>